<protein>
    <submittedName>
        <fullName evidence="1">Uncharacterized protein</fullName>
    </submittedName>
</protein>
<proteinExistence type="predicted"/>
<name>A0ABQ8R5R1_FUSEQ</name>
<accession>A0ABQ8R5R1</accession>
<sequence>MCQVNQYECGCCQVVLDWIIGECQDAPKNITECKNYKRTIIAGLMYCESCGEAFPFDLPRWYRYPKDPILERIKAEAAARHAKNNP</sequence>
<evidence type="ECO:0000313" key="1">
    <source>
        <dbReference type="EMBL" id="KAJ4127686.1"/>
    </source>
</evidence>
<reference evidence="1" key="1">
    <citation type="submission" date="2022-09" db="EMBL/GenBank/DDBJ databases">
        <title>Fusarium specimens isolated from Avocado Roots.</title>
        <authorList>
            <person name="Stajich J."/>
            <person name="Roper C."/>
            <person name="Heimlech-Rivalta G."/>
        </authorList>
    </citation>
    <scope>NUCLEOTIDE SEQUENCE</scope>
    <source>
        <strain evidence="1">CF00095</strain>
    </source>
</reference>
<comment type="caution">
    <text evidence="1">The sequence shown here is derived from an EMBL/GenBank/DDBJ whole genome shotgun (WGS) entry which is preliminary data.</text>
</comment>
<evidence type="ECO:0000313" key="2">
    <source>
        <dbReference type="Proteomes" id="UP001152024"/>
    </source>
</evidence>
<keyword evidence="2" id="KW-1185">Reference proteome</keyword>
<dbReference type="Proteomes" id="UP001152024">
    <property type="component" value="Unassembled WGS sequence"/>
</dbReference>
<organism evidence="1 2">
    <name type="scientific">Fusarium equiseti</name>
    <name type="common">Fusarium scirpi</name>
    <dbReference type="NCBI Taxonomy" id="61235"/>
    <lineage>
        <taxon>Eukaryota</taxon>
        <taxon>Fungi</taxon>
        <taxon>Dikarya</taxon>
        <taxon>Ascomycota</taxon>
        <taxon>Pezizomycotina</taxon>
        <taxon>Sordariomycetes</taxon>
        <taxon>Hypocreomycetidae</taxon>
        <taxon>Hypocreales</taxon>
        <taxon>Nectriaceae</taxon>
        <taxon>Fusarium</taxon>
        <taxon>Fusarium incarnatum-equiseti species complex</taxon>
    </lineage>
</organism>
<gene>
    <name evidence="1" type="ORF">NW768_007957</name>
</gene>
<dbReference type="EMBL" id="JAOQBH010000012">
    <property type="protein sequence ID" value="KAJ4127686.1"/>
    <property type="molecule type" value="Genomic_DNA"/>
</dbReference>